<dbReference type="Proteomes" id="UP000626109">
    <property type="component" value="Unassembled WGS sequence"/>
</dbReference>
<protein>
    <submittedName>
        <fullName evidence="2">Uncharacterized protein</fullName>
    </submittedName>
</protein>
<feature type="non-terminal residue" evidence="2">
    <location>
        <position position="257"/>
    </location>
</feature>
<evidence type="ECO:0000313" key="2">
    <source>
        <dbReference type="EMBL" id="CAE8737995.1"/>
    </source>
</evidence>
<accession>A0A813LTX7</accession>
<feature type="signal peptide" evidence="1">
    <location>
        <begin position="1"/>
        <end position="29"/>
    </location>
</feature>
<comment type="caution">
    <text evidence="2">The sequence shown here is derived from an EMBL/GenBank/DDBJ whole genome shotgun (WGS) entry which is preliminary data.</text>
</comment>
<organism evidence="2 3">
    <name type="scientific">Polarella glacialis</name>
    <name type="common">Dinoflagellate</name>
    <dbReference type="NCBI Taxonomy" id="89957"/>
    <lineage>
        <taxon>Eukaryota</taxon>
        <taxon>Sar</taxon>
        <taxon>Alveolata</taxon>
        <taxon>Dinophyceae</taxon>
        <taxon>Suessiales</taxon>
        <taxon>Suessiaceae</taxon>
        <taxon>Polarella</taxon>
    </lineage>
</organism>
<keyword evidence="1" id="KW-0732">Signal</keyword>
<name>A0A813LTX7_POLGL</name>
<dbReference type="AlphaFoldDB" id="A0A813LTX7"/>
<feature type="chain" id="PRO_5032367581" evidence="1">
    <location>
        <begin position="30"/>
        <end position="257"/>
    </location>
</feature>
<reference evidence="2" key="1">
    <citation type="submission" date="2021-02" db="EMBL/GenBank/DDBJ databases">
        <authorList>
            <person name="Dougan E. K."/>
            <person name="Rhodes N."/>
            <person name="Thang M."/>
            <person name="Chan C."/>
        </authorList>
    </citation>
    <scope>NUCLEOTIDE SEQUENCE</scope>
</reference>
<proteinExistence type="predicted"/>
<sequence>MAQALVYRQTLAVFCAAIWTAALFGRCEGQAGVACTALQASSGSSYRWALNNPALAAPVLVNYQYATYLNPLMSELTDRALVVHIPPDFRSNFKLSDPASPETAQRYLLQSIELRKPAVIPEGSQQALSHVLEAVLVHRENTGTGYWASVVVPFEISTDPSIDMLTVLLDQATLPTKLGETQPLLVSTNVGLNLSEFFENVSFQHFWATLPTGCPGTDVHSRILMRNSTILTSQRAVKQILAALTFAPGLPPVLPPQ</sequence>
<gene>
    <name evidence="2" type="ORF">PGLA2088_LOCUS49003</name>
</gene>
<evidence type="ECO:0000313" key="3">
    <source>
        <dbReference type="Proteomes" id="UP000626109"/>
    </source>
</evidence>
<dbReference type="EMBL" id="CAJNNW010036864">
    <property type="protein sequence ID" value="CAE8737995.1"/>
    <property type="molecule type" value="Genomic_DNA"/>
</dbReference>
<evidence type="ECO:0000256" key="1">
    <source>
        <dbReference type="SAM" id="SignalP"/>
    </source>
</evidence>